<feature type="transmembrane region" description="Helical" evidence="6">
    <location>
        <begin position="416"/>
        <end position="434"/>
    </location>
</feature>
<evidence type="ECO:0000256" key="6">
    <source>
        <dbReference type="SAM" id="Phobius"/>
    </source>
</evidence>
<proteinExistence type="predicted"/>
<evidence type="ECO:0000256" key="2">
    <source>
        <dbReference type="ARBA" id="ARBA00022448"/>
    </source>
</evidence>
<dbReference type="PANTHER" id="PTHR42948:SF1">
    <property type="entry name" value="TRANSPORTER"/>
    <property type="match status" value="1"/>
</dbReference>
<dbReference type="PRINTS" id="PR00176">
    <property type="entry name" value="NANEUSMPORT"/>
</dbReference>
<feature type="transmembrane region" description="Helical" evidence="6">
    <location>
        <begin position="460"/>
        <end position="479"/>
    </location>
</feature>
<protein>
    <recommendedName>
        <fullName evidence="8">Transporter</fullName>
    </recommendedName>
</protein>
<feature type="transmembrane region" description="Helical" evidence="6">
    <location>
        <begin position="204"/>
        <end position="224"/>
    </location>
</feature>
<dbReference type="NCBIfam" id="NF037979">
    <property type="entry name" value="Na_transp"/>
    <property type="match status" value="1"/>
</dbReference>
<evidence type="ECO:0000256" key="1">
    <source>
        <dbReference type="ARBA" id="ARBA00004141"/>
    </source>
</evidence>
<feature type="transmembrane region" description="Helical" evidence="6">
    <location>
        <begin position="41"/>
        <end position="58"/>
    </location>
</feature>
<keyword evidence="2" id="KW-0813">Transport</keyword>
<feature type="transmembrane region" description="Helical" evidence="6">
    <location>
        <begin position="244"/>
        <end position="267"/>
    </location>
</feature>
<keyword evidence="4 6" id="KW-1133">Transmembrane helix</keyword>
<feature type="transmembrane region" description="Helical" evidence="6">
    <location>
        <begin position="341"/>
        <end position="365"/>
    </location>
</feature>
<evidence type="ECO:0008006" key="8">
    <source>
        <dbReference type="Google" id="ProtNLM"/>
    </source>
</evidence>
<gene>
    <name evidence="7" type="ORF">LCGC14_0576170</name>
</gene>
<dbReference type="Pfam" id="PF00209">
    <property type="entry name" value="SNF"/>
    <property type="match status" value="2"/>
</dbReference>
<dbReference type="InterPro" id="IPR000175">
    <property type="entry name" value="Na/ntran_symport"/>
</dbReference>
<dbReference type="EMBL" id="LAZR01000861">
    <property type="protein sequence ID" value="KKN56034.1"/>
    <property type="molecule type" value="Genomic_DNA"/>
</dbReference>
<evidence type="ECO:0000256" key="5">
    <source>
        <dbReference type="ARBA" id="ARBA00023136"/>
    </source>
</evidence>
<dbReference type="CDD" id="cd10336">
    <property type="entry name" value="SLC6sbd_Tyt1-Like"/>
    <property type="match status" value="1"/>
</dbReference>
<keyword evidence="5 6" id="KW-0472">Membrane</keyword>
<comment type="caution">
    <text evidence="7">The sequence shown here is derived from an EMBL/GenBank/DDBJ whole genome shotgun (WGS) entry which is preliminary data.</text>
</comment>
<feature type="transmembrane region" description="Helical" evidence="6">
    <location>
        <begin position="118"/>
        <end position="145"/>
    </location>
</feature>
<accession>A0A0F9RMP9</accession>
<organism evidence="7">
    <name type="scientific">marine sediment metagenome</name>
    <dbReference type="NCBI Taxonomy" id="412755"/>
    <lineage>
        <taxon>unclassified sequences</taxon>
        <taxon>metagenomes</taxon>
        <taxon>ecological metagenomes</taxon>
    </lineage>
</organism>
<evidence type="ECO:0000256" key="3">
    <source>
        <dbReference type="ARBA" id="ARBA00022692"/>
    </source>
</evidence>
<dbReference type="GO" id="GO:0016020">
    <property type="term" value="C:membrane"/>
    <property type="evidence" value="ECO:0007669"/>
    <property type="project" value="UniProtKB-SubCell"/>
</dbReference>
<feature type="transmembrane region" description="Helical" evidence="6">
    <location>
        <begin position="174"/>
        <end position="192"/>
    </location>
</feature>
<name>A0A0F9RMP9_9ZZZZ</name>
<dbReference type="InterPro" id="IPR037272">
    <property type="entry name" value="SNS_sf"/>
</dbReference>
<reference evidence="7" key="1">
    <citation type="journal article" date="2015" name="Nature">
        <title>Complex archaea that bridge the gap between prokaryotes and eukaryotes.</title>
        <authorList>
            <person name="Spang A."/>
            <person name="Saw J.H."/>
            <person name="Jorgensen S.L."/>
            <person name="Zaremba-Niedzwiedzka K."/>
            <person name="Martijn J."/>
            <person name="Lind A.E."/>
            <person name="van Eijk R."/>
            <person name="Schleper C."/>
            <person name="Guy L."/>
            <person name="Ettema T.J."/>
        </authorList>
    </citation>
    <scope>NUCLEOTIDE SEQUENCE</scope>
</reference>
<sequence>MPDQQISTFYFLTFPVDCQRRHTIEKYNNMSAVRGEFSSRFGFIMAAAGSAVGLGNIWGFPTQTASNGGAAFLVAYLLLAFFLAYPALMAELMIGRHGQANAVSSLQKISNKPWQKHFAFIVGFGGILCAGFILSFYAIVAGWMLSATAEPIATLVGADTASTWLSKQSLTRNIIFTLIFIVLTVAIISRGVENGIEKWSKRLMPALLGILFALIAYVMTQDGAMEGLKAYLVPDFSSIFDAKLLVSALGQAFFSLSLGTSVMIIYGSYISKKENLVSLGAYVTLIDVFIAFVAGLLIIPAMYVAQAQGVEIFSATTGKLLSEDTLVFQVLPALFDGMGGVGLFVGFSFFALMSIAALTSSISMLEAPVSYTVERFAMKRIQATWLIGAIIAVVSITIVCNLSSLFGLVITLTTKVAQPLLGLMCCIFVGWIWYRGSLLKAIQEGNPEVHNTLFWKVWPWYTKFVCPLAISMVFLHSLLS</sequence>
<evidence type="ECO:0000256" key="4">
    <source>
        <dbReference type="ARBA" id="ARBA00022989"/>
    </source>
</evidence>
<dbReference type="AlphaFoldDB" id="A0A0F9RMP9"/>
<keyword evidence="3 6" id="KW-0812">Transmembrane</keyword>
<dbReference type="SUPFAM" id="SSF161070">
    <property type="entry name" value="SNF-like"/>
    <property type="match status" value="1"/>
</dbReference>
<dbReference type="InterPro" id="IPR047218">
    <property type="entry name" value="YocR/YhdH-like"/>
</dbReference>
<feature type="transmembrane region" description="Helical" evidence="6">
    <location>
        <begin position="385"/>
        <end position="410"/>
    </location>
</feature>
<evidence type="ECO:0000313" key="7">
    <source>
        <dbReference type="EMBL" id="KKN56034.1"/>
    </source>
</evidence>
<feature type="transmembrane region" description="Helical" evidence="6">
    <location>
        <begin position="279"/>
        <end position="303"/>
    </location>
</feature>
<dbReference type="PANTHER" id="PTHR42948">
    <property type="entry name" value="TRANSPORTER"/>
    <property type="match status" value="1"/>
</dbReference>
<comment type="subcellular location">
    <subcellularLocation>
        <location evidence="1">Membrane</location>
        <topology evidence="1">Multi-pass membrane protein</topology>
    </subcellularLocation>
</comment>
<feature type="transmembrane region" description="Helical" evidence="6">
    <location>
        <begin position="70"/>
        <end position="88"/>
    </location>
</feature>
<dbReference type="PROSITE" id="PS50267">
    <property type="entry name" value="NA_NEUROTRAN_SYMP_3"/>
    <property type="match status" value="1"/>
</dbReference>